<dbReference type="STRING" id="5599.A0A177DHE6"/>
<dbReference type="EMBL" id="KV441482">
    <property type="protein sequence ID" value="OAG18788.1"/>
    <property type="molecule type" value="Genomic_DNA"/>
</dbReference>
<dbReference type="Proteomes" id="UP000077248">
    <property type="component" value="Unassembled WGS sequence"/>
</dbReference>
<evidence type="ECO:0000259" key="1">
    <source>
        <dbReference type="Pfam" id="PF06985"/>
    </source>
</evidence>
<dbReference type="PANTHER" id="PTHR33112">
    <property type="entry name" value="DOMAIN PROTEIN, PUTATIVE-RELATED"/>
    <property type="match status" value="1"/>
</dbReference>
<dbReference type="RefSeq" id="XP_018384209.1">
    <property type="nucleotide sequence ID" value="XM_018525309.1"/>
</dbReference>
<evidence type="ECO:0000313" key="3">
    <source>
        <dbReference type="Proteomes" id="UP000077248"/>
    </source>
</evidence>
<dbReference type="PANTHER" id="PTHR33112:SF10">
    <property type="entry name" value="TOL"/>
    <property type="match status" value="1"/>
</dbReference>
<dbReference type="Pfam" id="PF06985">
    <property type="entry name" value="HET"/>
    <property type="match status" value="1"/>
</dbReference>
<protein>
    <submittedName>
        <fullName evidence="2">HET-domain-containing protein</fullName>
    </submittedName>
</protein>
<evidence type="ECO:0000313" key="2">
    <source>
        <dbReference type="EMBL" id="OAG18788.1"/>
    </source>
</evidence>
<dbReference type="AlphaFoldDB" id="A0A177DHE6"/>
<name>A0A177DHE6_ALTAL</name>
<feature type="domain" description="Heterokaryon incompatibility" evidence="1">
    <location>
        <begin position="29"/>
        <end position="179"/>
    </location>
</feature>
<reference evidence="2 3" key="1">
    <citation type="submission" date="2016-05" db="EMBL/GenBank/DDBJ databases">
        <title>Comparative analysis of secretome profiles of manganese(II)-oxidizing ascomycete fungi.</title>
        <authorList>
            <consortium name="DOE Joint Genome Institute"/>
            <person name="Zeiner C.A."/>
            <person name="Purvine S.O."/>
            <person name="Zink E.M."/>
            <person name="Wu S."/>
            <person name="Pasa-Tolic L."/>
            <person name="Chaput D.L."/>
            <person name="Haridas S."/>
            <person name="Grigoriev I.V."/>
            <person name="Santelli C.M."/>
            <person name="Hansel C.M."/>
        </authorList>
    </citation>
    <scope>NUCLEOTIDE SEQUENCE [LARGE SCALE GENOMIC DNA]</scope>
    <source>
        <strain evidence="2 3">SRC1lrK2f</strain>
    </source>
</reference>
<dbReference type="KEGG" id="aalt:CC77DRAFT_1021691"/>
<organism evidence="2 3">
    <name type="scientific">Alternaria alternata</name>
    <name type="common">Alternaria rot fungus</name>
    <name type="synonym">Torula alternata</name>
    <dbReference type="NCBI Taxonomy" id="5599"/>
    <lineage>
        <taxon>Eukaryota</taxon>
        <taxon>Fungi</taxon>
        <taxon>Dikarya</taxon>
        <taxon>Ascomycota</taxon>
        <taxon>Pezizomycotina</taxon>
        <taxon>Dothideomycetes</taxon>
        <taxon>Pleosporomycetidae</taxon>
        <taxon>Pleosporales</taxon>
        <taxon>Pleosporineae</taxon>
        <taxon>Pleosporaceae</taxon>
        <taxon>Alternaria</taxon>
        <taxon>Alternaria sect. Alternaria</taxon>
        <taxon>Alternaria alternata complex</taxon>
    </lineage>
</organism>
<sequence length="289" mass="33220">MPTRILALCEDHAQPSIRLVKSKGMKGRYLALSHCWGSVQKQPLCTTPTNFGEHQNGIAFEDLPRTFQDFVNIARSIGIKYIWIDSLCIIQGNSRDWHSEAEKMGDVYRNAAFVIAASGAEDSSQGLFINDRSVEKVYRLPYRTAAEVKGTFNIVQSPNESDWHPAHGPLETRAWALQERYLARRLIIFMPRGITWRCSSMSVNEAGESFLDFRRNKSWFLLLSEYTRRALTFPSDRTEAIRGVAEEYQRSQKARYIPDYGVWEDQLTDQLLWFKDGPFFDNGSSLRGF</sequence>
<gene>
    <name evidence="2" type="ORF">CC77DRAFT_1021691</name>
</gene>
<dbReference type="GeneID" id="29110903"/>
<dbReference type="InterPro" id="IPR010730">
    <property type="entry name" value="HET"/>
</dbReference>
<dbReference type="VEuPathDB" id="FungiDB:CC77DRAFT_1021691"/>
<proteinExistence type="predicted"/>
<dbReference type="OMA" id="HESESMG"/>
<accession>A0A177DHE6</accession>
<keyword evidence="3" id="KW-1185">Reference proteome</keyword>